<dbReference type="SUPFAM" id="SSF51419">
    <property type="entry name" value="PLP-binding barrel"/>
    <property type="match status" value="1"/>
</dbReference>
<dbReference type="Gene3D" id="3.20.20.10">
    <property type="entry name" value="Alanine racemase"/>
    <property type="match status" value="1"/>
</dbReference>
<feature type="domain" description="Alanine racemase N-terminal" evidence="6">
    <location>
        <begin position="16"/>
        <end position="250"/>
    </location>
</feature>
<evidence type="ECO:0000313" key="7">
    <source>
        <dbReference type="EMBL" id="KAF2157272.1"/>
    </source>
</evidence>
<comment type="cofactor">
    <cofactor evidence="3">
        <name>pyridoxal 5'-phosphate</name>
        <dbReference type="ChEBI" id="CHEBI:597326"/>
    </cofactor>
</comment>
<organism evidence="7 8">
    <name type="scientific">Myriangium duriaei CBS 260.36</name>
    <dbReference type="NCBI Taxonomy" id="1168546"/>
    <lineage>
        <taxon>Eukaryota</taxon>
        <taxon>Fungi</taxon>
        <taxon>Dikarya</taxon>
        <taxon>Ascomycota</taxon>
        <taxon>Pezizomycotina</taxon>
        <taxon>Dothideomycetes</taxon>
        <taxon>Dothideomycetidae</taxon>
        <taxon>Myriangiales</taxon>
        <taxon>Myriangiaceae</taxon>
        <taxon>Myriangium</taxon>
    </lineage>
</organism>
<feature type="region of interest" description="Disordered" evidence="5">
    <location>
        <begin position="243"/>
        <end position="268"/>
    </location>
</feature>
<dbReference type="HAMAP" id="MF_02087">
    <property type="entry name" value="PLP_homeostasis"/>
    <property type="match status" value="1"/>
</dbReference>
<dbReference type="OrthoDB" id="10264196at2759"/>
<sequence length="268" mass="29153">MHVNPLRAKELAENLSSVLQRIQAVNKGGKNVRLIAVSKLKPASDILALHQSPTSQLDFGENYAQELTEKAALLPRGIRWHFIGALQSNKCRPLAEAIPNLFSVSSVDSVKKADQLEKGRATLDEKERGESIAPLRILVQVNTSGETEKSGVEPNEAAALCAHIKDKCPHLQLGGLMTIGAIARSQETTTETENEDFVCLRETRDKVAEELGLDKKSLDLSMGMSSDFEGAIVQGSDEVRVGTTIFGQRPPKKDAKVKDDVTEGSENK</sequence>
<dbReference type="Proteomes" id="UP000799439">
    <property type="component" value="Unassembled WGS sequence"/>
</dbReference>
<dbReference type="EMBL" id="ML996081">
    <property type="protein sequence ID" value="KAF2157272.1"/>
    <property type="molecule type" value="Genomic_DNA"/>
</dbReference>
<dbReference type="PIRSF" id="PIRSF004848">
    <property type="entry name" value="YBL036c_PLPDEIII"/>
    <property type="match status" value="1"/>
</dbReference>
<evidence type="ECO:0000256" key="4">
    <source>
        <dbReference type="RuleBase" id="RU004514"/>
    </source>
</evidence>
<dbReference type="InterPro" id="IPR011078">
    <property type="entry name" value="PyrdxlP_homeostasis"/>
</dbReference>
<evidence type="ECO:0000256" key="2">
    <source>
        <dbReference type="HAMAP-Rule" id="MF_03225"/>
    </source>
</evidence>
<dbReference type="Pfam" id="PF01168">
    <property type="entry name" value="Ala_racemase_N"/>
    <property type="match status" value="1"/>
</dbReference>
<comment type="function">
    <text evidence="2">Pyridoxal 5'-phosphate (PLP)-binding protein, which may be involved in intracellular homeostatic regulation of pyridoxal 5'-phosphate (PLP), the active form of vitamin B6.</text>
</comment>
<evidence type="ECO:0000256" key="3">
    <source>
        <dbReference type="PIRSR" id="PIRSR004848-1"/>
    </source>
</evidence>
<gene>
    <name evidence="7" type="ORF">K461DRAFT_283958</name>
</gene>
<dbReference type="FunFam" id="3.20.20.10:FF:000007">
    <property type="entry name" value="Pyridoxal phosphate homeostasis protein"/>
    <property type="match status" value="1"/>
</dbReference>
<dbReference type="InterPro" id="IPR001608">
    <property type="entry name" value="Ala_racemase_N"/>
</dbReference>
<dbReference type="PROSITE" id="PS01211">
    <property type="entry name" value="UPF0001"/>
    <property type="match status" value="1"/>
</dbReference>
<feature type="modified residue" description="N6-(pyridoxal phosphate)lysine" evidence="2 3">
    <location>
        <position position="39"/>
    </location>
</feature>
<dbReference type="InterPro" id="IPR029066">
    <property type="entry name" value="PLP-binding_barrel"/>
</dbReference>
<proteinExistence type="inferred from homology"/>
<protein>
    <recommendedName>
        <fullName evidence="2">Pyridoxal phosphate homeostasis protein</fullName>
        <shortName evidence="2">PLP homeostasis protein</shortName>
    </recommendedName>
</protein>
<dbReference type="AlphaFoldDB" id="A0A9P4MLE2"/>
<dbReference type="PANTHER" id="PTHR10146">
    <property type="entry name" value="PROLINE SYNTHETASE CO-TRANSCRIBED BACTERIAL HOMOLOG PROTEIN"/>
    <property type="match status" value="1"/>
</dbReference>
<feature type="compositionally biased region" description="Basic and acidic residues" evidence="5">
    <location>
        <begin position="251"/>
        <end position="268"/>
    </location>
</feature>
<keyword evidence="1 2" id="KW-0663">Pyridoxal phosphate</keyword>
<dbReference type="CDD" id="cd06822">
    <property type="entry name" value="PLPDE_III_YBL036c_euk"/>
    <property type="match status" value="1"/>
</dbReference>
<evidence type="ECO:0000259" key="6">
    <source>
        <dbReference type="Pfam" id="PF01168"/>
    </source>
</evidence>
<dbReference type="NCBIfam" id="TIGR00044">
    <property type="entry name" value="YggS family pyridoxal phosphate-dependent enzyme"/>
    <property type="match status" value="1"/>
</dbReference>
<keyword evidence="8" id="KW-1185">Reference proteome</keyword>
<evidence type="ECO:0000313" key="8">
    <source>
        <dbReference type="Proteomes" id="UP000799439"/>
    </source>
</evidence>
<comment type="similarity">
    <text evidence="2 4">Belongs to the pyridoxal phosphate-binding protein YggS/PROSC family.</text>
</comment>
<accession>A0A9P4MLE2</accession>
<dbReference type="GO" id="GO:0030170">
    <property type="term" value="F:pyridoxal phosphate binding"/>
    <property type="evidence" value="ECO:0007669"/>
    <property type="project" value="UniProtKB-UniRule"/>
</dbReference>
<reference evidence="7" key="1">
    <citation type="journal article" date="2020" name="Stud. Mycol.">
        <title>101 Dothideomycetes genomes: a test case for predicting lifestyles and emergence of pathogens.</title>
        <authorList>
            <person name="Haridas S."/>
            <person name="Albert R."/>
            <person name="Binder M."/>
            <person name="Bloem J."/>
            <person name="Labutti K."/>
            <person name="Salamov A."/>
            <person name="Andreopoulos B."/>
            <person name="Baker S."/>
            <person name="Barry K."/>
            <person name="Bills G."/>
            <person name="Bluhm B."/>
            <person name="Cannon C."/>
            <person name="Castanera R."/>
            <person name="Culley D."/>
            <person name="Daum C."/>
            <person name="Ezra D."/>
            <person name="Gonzalez J."/>
            <person name="Henrissat B."/>
            <person name="Kuo A."/>
            <person name="Liang C."/>
            <person name="Lipzen A."/>
            <person name="Lutzoni F."/>
            <person name="Magnuson J."/>
            <person name="Mondo S."/>
            <person name="Nolan M."/>
            <person name="Ohm R."/>
            <person name="Pangilinan J."/>
            <person name="Park H.-J."/>
            <person name="Ramirez L."/>
            <person name="Alfaro M."/>
            <person name="Sun H."/>
            <person name="Tritt A."/>
            <person name="Yoshinaga Y."/>
            <person name="Zwiers L.-H."/>
            <person name="Turgeon B."/>
            <person name="Goodwin S."/>
            <person name="Spatafora J."/>
            <person name="Crous P."/>
            <person name="Grigoriev I."/>
        </authorList>
    </citation>
    <scope>NUCLEOTIDE SEQUENCE</scope>
    <source>
        <strain evidence="7">CBS 260.36</strain>
    </source>
</reference>
<name>A0A9P4MLE2_9PEZI</name>
<evidence type="ECO:0000256" key="1">
    <source>
        <dbReference type="ARBA" id="ARBA00022898"/>
    </source>
</evidence>
<comment type="caution">
    <text evidence="7">The sequence shown here is derived from an EMBL/GenBank/DDBJ whole genome shotgun (WGS) entry which is preliminary data.</text>
</comment>
<evidence type="ECO:0000256" key="5">
    <source>
        <dbReference type="SAM" id="MobiDB-lite"/>
    </source>
</evidence>
<dbReference type="PANTHER" id="PTHR10146:SF14">
    <property type="entry name" value="PYRIDOXAL PHOSPHATE HOMEOSTASIS PROTEIN"/>
    <property type="match status" value="1"/>
</dbReference>